<evidence type="ECO:0000313" key="3">
    <source>
        <dbReference type="Proteomes" id="UP000199516"/>
    </source>
</evidence>
<feature type="transmembrane region" description="Helical" evidence="1">
    <location>
        <begin position="6"/>
        <end position="23"/>
    </location>
</feature>
<accession>A0A1I2DJD4</accession>
<organism evidence="2 3">
    <name type="scientific">Alteribacillus iranensis</name>
    <dbReference type="NCBI Taxonomy" id="930128"/>
    <lineage>
        <taxon>Bacteria</taxon>
        <taxon>Bacillati</taxon>
        <taxon>Bacillota</taxon>
        <taxon>Bacilli</taxon>
        <taxon>Bacillales</taxon>
        <taxon>Bacillaceae</taxon>
        <taxon>Alteribacillus</taxon>
    </lineage>
</organism>
<dbReference type="OrthoDB" id="2897521at2"/>
<proteinExistence type="predicted"/>
<dbReference type="NCBIfam" id="NF042414">
    <property type="entry name" value="CLC_0170_fam"/>
    <property type="match status" value="1"/>
</dbReference>
<evidence type="ECO:0000313" key="2">
    <source>
        <dbReference type="EMBL" id="SFE80752.1"/>
    </source>
</evidence>
<keyword evidence="1" id="KW-1133">Transmembrane helix</keyword>
<reference evidence="2 3" key="1">
    <citation type="submission" date="2016-10" db="EMBL/GenBank/DDBJ databases">
        <authorList>
            <person name="de Groot N.N."/>
        </authorList>
    </citation>
    <scope>NUCLEOTIDE SEQUENCE [LARGE SCALE GENOMIC DNA]</scope>
    <source>
        <strain evidence="2 3">DSM 23995</strain>
    </source>
</reference>
<gene>
    <name evidence="2" type="ORF">SAMN05192532_104118</name>
</gene>
<dbReference type="STRING" id="930128.SAMN05192532_104118"/>
<feature type="transmembrane region" description="Helical" evidence="1">
    <location>
        <begin position="43"/>
        <end position="61"/>
    </location>
</feature>
<protein>
    <submittedName>
        <fullName evidence="2">Uncharacterized protein</fullName>
    </submittedName>
</protein>
<sequence length="67" mass="7933">MVGTSFTYFVTLLLITGGLVLFFDRRTYRKNNMKKEVAFARVLGWGNILVGVVLYVGNWVYQNYFWW</sequence>
<dbReference type="RefSeq" id="WP_091661286.1">
    <property type="nucleotide sequence ID" value="NZ_FONT01000004.1"/>
</dbReference>
<keyword evidence="1" id="KW-0472">Membrane</keyword>
<name>A0A1I2DJD4_9BACI</name>
<keyword evidence="3" id="KW-1185">Reference proteome</keyword>
<evidence type="ECO:0000256" key="1">
    <source>
        <dbReference type="SAM" id="Phobius"/>
    </source>
</evidence>
<dbReference type="Proteomes" id="UP000199516">
    <property type="component" value="Unassembled WGS sequence"/>
</dbReference>
<dbReference type="AlphaFoldDB" id="A0A1I2DJD4"/>
<dbReference type="EMBL" id="FONT01000004">
    <property type="protein sequence ID" value="SFE80752.1"/>
    <property type="molecule type" value="Genomic_DNA"/>
</dbReference>
<dbReference type="InterPro" id="IPR049971">
    <property type="entry name" value="CLC_0170-like"/>
</dbReference>
<keyword evidence="1" id="KW-0812">Transmembrane</keyword>